<dbReference type="GO" id="GO:0006221">
    <property type="term" value="P:pyrimidine nucleotide biosynthetic process"/>
    <property type="evidence" value="ECO:0007669"/>
    <property type="project" value="UniProtKB-KW"/>
</dbReference>
<proteinExistence type="predicted"/>
<dbReference type="EMBL" id="AHCJ01000080">
    <property type="protein sequence ID" value="EOQ58070.1"/>
    <property type="molecule type" value="Genomic_DNA"/>
</dbReference>
<comment type="caution">
    <text evidence="8">The sequence shown here is derived from an EMBL/GenBank/DDBJ whole genome shotgun (WGS) entry which is preliminary data.</text>
</comment>
<dbReference type="PANTHER" id="PTHR48109:SF4">
    <property type="entry name" value="DIHYDROOROTATE DEHYDROGENASE (QUINONE), MITOCHONDRIAL"/>
    <property type="match status" value="1"/>
</dbReference>
<protein>
    <recommendedName>
        <fullName evidence="7">Dihydroorotate dehydrogenase catalytic domain-containing protein</fullName>
    </recommendedName>
</protein>
<dbReference type="AlphaFoldDB" id="A0ABC9SQZ7"/>
<evidence type="ECO:0000256" key="1">
    <source>
        <dbReference type="ARBA" id="ARBA00001917"/>
    </source>
</evidence>
<keyword evidence="4" id="KW-0288">FMN</keyword>
<evidence type="ECO:0000256" key="5">
    <source>
        <dbReference type="ARBA" id="ARBA00022975"/>
    </source>
</evidence>
<dbReference type="PANTHER" id="PTHR48109">
    <property type="entry name" value="DIHYDROOROTATE DEHYDROGENASE (QUINONE), MITOCHONDRIAL-RELATED"/>
    <property type="match status" value="1"/>
</dbReference>
<feature type="domain" description="Dihydroorotate dehydrogenase catalytic" evidence="7">
    <location>
        <begin position="8"/>
        <end position="131"/>
    </location>
</feature>
<dbReference type="InterPro" id="IPR013785">
    <property type="entry name" value="Aldolase_TIM"/>
</dbReference>
<sequence length="134" mass="15069">MSLPRPAIPLGINLGKNKDSPNQDAYLDYQKGLEKLYTHGDYFVINISSPNTEGLRDLQYVDTLKPLLTPILNKRDELCEKHSQYRPIVLKIAPDLTPEQLEGVISIILEVKVDAVIAANTTISRTNFVCKTLY</sequence>
<keyword evidence="5" id="KW-0665">Pyrimidine biosynthesis</keyword>
<name>A0ABC9SQZ7_BACCE</name>
<evidence type="ECO:0000256" key="6">
    <source>
        <dbReference type="ARBA" id="ARBA00023002"/>
    </source>
</evidence>
<dbReference type="Proteomes" id="UP000014060">
    <property type="component" value="Unassembled WGS sequence"/>
</dbReference>
<dbReference type="Gene3D" id="3.20.20.70">
    <property type="entry name" value="Aldolase class I"/>
    <property type="match status" value="1"/>
</dbReference>
<evidence type="ECO:0000256" key="2">
    <source>
        <dbReference type="ARBA" id="ARBA00004725"/>
    </source>
</evidence>
<dbReference type="Pfam" id="PF01180">
    <property type="entry name" value="DHO_dh"/>
    <property type="match status" value="1"/>
</dbReference>
<dbReference type="InterPro" id="IPR050074">
    <property type="entry name" value="DHO_dehydrogenase"/>
</dbReference>
<reference evidence="8 9" key="1">
    <citation type="submission" date="2013-01" db="EMBL/GenBank/DDBJ databases">
        <title>The Genome Sequence of Bacillus cereus TIAC219.</title>
        <authorList>
            <consortium name="The Broad Institute Genome Sequencing Platform"/>
            <consortium name="The Broad Institute Genome Sequencing Center for Infectious Disease"/>
            <person name="Feldgarden M."/>
            <person name="Van der Auwera G.A."/>
            <person name="Mahillon J."/>
            <person name="Duprez V."/>
            <person name="Timmery S."/>
            <person name="Mattelet C."/>
            <person name="Dierick K."/>
            <person name="Sun M."/>
            <person name="Yu Z."/>
            <person name="Zhu L."/>
            <person name="Hu X."/>
            <person name="Shank E.B."/>
            <person name="Swiecicka I."/>
            <person name="Hansen B.M."/>
            <person name="Andrup L."/>
            <person name="Walker B."/>
            <person name="Young S.K."/>
            <person name="Zeng Q."/>
            <person name="Gargeya S."/>
            <person name="Fitzgerald M."/>
            <person name="Haas B."/>
            <person name="Abouelleil A."/>
            <person name="Alvarado L."/>
            <person name="Arachchi H.M."/>
            <person name="Berlin A.M."/>
            <person name="Chapman S.B."/>
            <person name="Dewar J."/>
            <person name="Goldberg J."/>
            <person name="Griggs A."/>
            <person name="Gujja S."/>
            <person name="Hansen M."/>
            <person name="Howarth C."/>
            <person name="Imamovic A."/>
            <person name="Larimer J."/>
            <person name="McCowan C."/>
            <person name="Murphy C."/>
            <person name="Neiman D."/>
            <person name="Pearson M."/>
            <person name="Priest M."/>
            <person name="Roberts A."/>
            <person name="Saif S."/>
            <person name="Shea T."/>
            <person name="Sisk P."/>
            <person name="Sykes S."/>
            <person name="Wortman J."/>
            <person name="Nusbaum C."/>
            <person name="Birren B."/>
        </authorList>
    </citation>
    <scope>NUCLEOTIDE SEQUENCE [LARGE SCALE GENOMIC DNA]</scope>
    <source>
        <strain evidence="8 9">TIAC219</strain>
    </source>
</reference>
<evidence type="ECO:0000256" key="4">
    <source>
        <dbReference type="ARBA" id="ARBA00022643"/>
    </source>
</evidence>
<dbReference type="SUPFAM" id="SSF51395">
    <property type="entry name" value="FMN-linked oxidoreductases"/>
    <property type="match status" value="1"/>
</dbReference>
<evidence type="ECO:0000256" key="3">
    <source>
        <dbReference type="ARBA" id="ARBA00022630"/>
    </source>
</evidence>
<keyword evidence="3" id="KW-0285">Flavoprotein</keyword>
<dbReference type="InterPro" id="IPR005720">
    <property type="entry name" value="Dihydroorotate_DH_cat"/>
</dbReference>
<evidence type="ECO:0000313" key="9">
    <source>
        <dbReference type="Proteomes" id="UP000014060"/>
    </source>
</evidence>
<keyword evidence="6" id="KW-0560">Oxidoreductase</keyword>
<dbReference type="GO" id="GO:0016491">
    <property type="term" value="F:oxidoreductase activity"/>
    <property type="evidence" value="ECO:0007669"/>
    <property type="project" value="UniProtKB-KW"/>
</dbReference>
<gene>
    <name evidence="8" type="ORF">IAY_03752</name>
</gene>
<evidence type="ECO:0000313" key="8">
    <source>
        <dbReference type="EMBL" id="EOQ58070.1"/>
    </source>
</evidence>
<comment type="cofactor">
    <cofactor evidence="1">
        <name>FMN</name>
        <dbReference type="ChEBI" id="CHEBI:58210"/>
    </cofactor>
</comment>
<comment type="pathway">
    <text evidence="2">Pyrimidine metabolism; UMP biosynthesis via de novo pathway.</text>
</comment>
<accession>A0ABC9SQZ7</accession>
<evidence type="ECO:0000259" key="7">
    <source>
        <dbReference type="Pfam" id="PF01180"/>
    </source>
</evidence>
<organism evidence="8 9">
    <name type="scientific">Bacillus cereus TIAC219</name>
    <dbReference type="NCBI Taxonomy" id="718222"/>
    <lineage>
        <taxon>Bacteria</taxon>
        <taxon>Bacillati</taxon>
        <taxon>Bacillota</taxon>
        <taxon>Bacilli</taxon>
        <taxon>Bacillales</taxon>
        <taxon>Bacillaceae</taxon>
        <taxon>Bacillus</taxon>
        <taxon>Bacillus cereus group</taxon>
    </lineage>
</organism>